<keyword evidence="1" id="KW-0238">DNA-binding</keyword>
<dbReference type="InterPro" id="IPR036390">
    <property type="entry name" value="WH_DNA-bd_sf"/>
</dbReference>
<dbReference type="RefSeq" id="WP_125206977.1">
    <property type="nucleotide sequence ID" value="NZ_JAUKFU010000077.1"/>
</dbReference>
<dbReference type="Proteomes" id="UP000276526">
    <property type="component" value="Unassembled WGS sequence"/>
</dbReference>
<comment type="cofactor">
    <cofactor evidence="2">
        <name>[2Fe-2S] cluster</name>
        <dbReference type="ChEBI" id="CHEBI:190135"/>
    </cofactor>
</comment>
<dbReference type="InterPro" id="IPR000944">
    <property type="entry name" value="Tscrpt_reg_Rrf2"/>
</dbReference>
<comment type="caution">
    <text evidence="3">The sequence shown here is derived from an EMBL/GenBank/DDBJ whole genome shotgun (WGS) entry which is preliminary data.</text>
</comment>
<evidence type="ECO:0000256" key="2">
    <source>
        <dbReference type="ARBA" id="ARBA00034078"/>
    </source>
</evidence>
<sequence>MHLTTFADLGLRSLMLMSGRRSTVGRIAVLANASPSHVKKVVARLVDLGVAESVRGRGGVVSLAEGALRTDVGWLLRELEGPGEVVRCGGCPLADRGCALRHRLAEARENFFATFDGQTVGDLVAGTAGLPIHPPTLTKD</sequence>
<evidence type="ECO:0000313" key="3">
    <source>
        <dbReference type="EMBL" id="RRO87434.1"/>
    </source>
</evidence>
<evidence type="ECO:0000313" key="4">
    <source>
        <dbReference type="Proteomes" id="UP000276526"/>
    </source>
</evidence>
<dbReference type="Pfam" id="PF02082">
    <property type="entry name" value="Rrf2"/>
    <property type="match status" value="1"/>
</dbReference>
<protein>
    <submittedName>
        <fullName evidence="3">Rrf2 family transcriptional regulator</fullName>
    </submittedName>
</protein>
<dbReference type="PANTHER" id="PTHR33221">
    <property type="entry name" value="WINGED HELIX-TURN-HELIX TRANSCRIPTIONAL REGULATOR, RRF2 FAMILY"/>
    <property type="match status" value="1"/>
</dbReference>
<dbReference type="Gene3D" id="1.10.10.10">
    <property type="entry name" value="Winged helix-like DNA-binding domain superfamily/Winged helix DNA-binding domain"/>
    <property type="match status" value="1"/>
</dbReference>
<proteinExistence type="predicted"/>
<dbReference type="PROSITE" id="PS51197">
    <property type="entry name" value="HTH_RRF2_2"/>
    <property type="match status" value="1"/>
</dbReference>
<evidence type="ECO:0000256" key="1">
    <source>
        <dbReference type="ARBA" id="ARBA00023125"/>
    </source>
</evidence>
<gene>
    <name evidence="3" type="ORF">CXF48_02565</name>
</gene>
<dbReference type="GO" id="GO:0003677">
    <property type="term" value="F:DNA binding"/>
    <property type="evidence" value="ECO:0007669"/>
    <property type="project" value="UniProtKB-KW"/>
</dbReference>
<name>A0A426Q0Y0_9CORY</name>
<dbReference type="PANTHER" id="PTHR33221:SF4">
    <property type="entry name" value="HTH-TYPE TRANSCRIPTIONAL REPRESSOR NSRR"/>
    <property type="match status" value="1"/>
</dbReference>
<dbReference type="GO" id="GO:0005829">
    <property type="term" value="C:cytosol"/>
    <property type="evidence" value="ECO:0007669"/>
    <property type="project" value="TreeGrafter"/>
</dbReference>
<dbReference type="AlphaFoldDB" id="A0A426Q0Y0"/>
<reference evidence="3 4" key="1">
    <citation type="submission" date="2018-01" db="EMBL/GenBank/DDBJ databases">
        <title>Twenty Corynebacterium bovis Genomes.</title>
        <authorList>
            <person name="Gulvik C.A."/>
        </authorList>
    </citation>
    <scope>NUCLEOTIDE SEQUENCE [LARGE SCALE GENOMIC DNA]</scope>
    <source>
        <strain evidence="3 4">F6900</strain>
    </source>
</reference>
<organism evidence="3 4">
    <name type="scientific">Corynebacterium bovis</name>
    <dbReference type="NCBI Taxonomy" id="36808"/>
    <lineage>
        <taxon>Bacteria</taxon>
        <taxon>Bacillati</taxon>
        <taxon>Actinomycetota</taxon>
        <taxon>Actinomycetes</taxon>
        <taxon>Mycobacteriales</taxon>
        <taxon>Corynebacteriaceae</taxon>
        <taxon>Corynebacterium</taxon>
    </lineage>
</organism>
<accession>A0A426Q0Y0</accession>
<dbReference type="GO" id="GO:0003700">
    <property type="term" value="F:DNA-binding transcription factor activity"/>
    <property type="evidence" value="ECO:0007669"/>
    <property type="project" value="TreeGrafter"/>
</dbReference>
<dbReference type="EMBL" id="PQNK01000003">
    <property type="protein sequence ID" value="RRO87434.1"/>
    <property type="molecule type" value="Genomic_DNA"/>
</dbReference>
<dbReference type="SUPFAM" id="SSF46785">
    <property type="entry name" value="Winged helix' DNA-binding domain"/>
    <property type="match status" value="1"/>
</dbReference>
<dbReference type="InterPro" id="IPR036388">
    <property type="entry name" value="WH-like_DNA-bd_sf"/>
</dbReference>